<comment type="catalytic activity">
    <reaction evidence="13">
        <text>1D-myo-inositol 1,2,4,5,6-pentakisphosphate + H2O = 1D-myo-inositol 1,2,5,6-tetrakisphosphate + phosphate</text>
        <dbReference type="Rhea" id="RHEA:77115"/>
        <dbReference type="ChEBI" id="CHEBI:15377"/>
        <dbReference type="ChEBI" id="CHEBI:43474"/>
        <dbReference type="ChEBI" id="CHEBI:57798"/>
        <dbReference type="ChEBI" id="CHEBI:195535"/>
        <dbReference type="EC" id="3.1.3.62"/>
    </reaction>
    <physiologicalReaction direction="left-to-right" evidence="13">
        <dbReference type="Rhea" id="RHEA:77116"/>
    </physiologicalReaction>
</comment>
<dbReference type="STRING" id="1156394.T0S8M1"/>
<dbReference type="GO" id="GO:0005886">
    <property type="term" value="C:plasma membrane"/>
    <property type="evidence" value="ECO:0007669"/>
    <property type="project" value="UniProtKB-SubCell"/>
</dbReference>
<dbReference type="OMA" id="WCAAFTR"/>
<dbReference type="EC" id="3.1.3.62" evidence="4"/>
<evidence type="ECO:0000256" key="5">
    <source>
        <dbReference type="ARBA" id="ARBA00018097"/>
    </source>
</evidence>
<evidence type="ECO:0000256" key="13">
    <source>
        <dbReference type="ARBA" id="ARBA00043671"/>
    </source>
</evidence>
<comment type="catalytic activity">
    <reaction evidence="15">
        <text>(2R)-2,3-bisphosphoglycerate + H2O = (2R)-2-phosphoglycerate + phosphate</text>
        <dbReference type="Rhea" id="RHEA:27381"/>
        <dbReference type="ChEBI" id="CHEBI:15377"/>
        <dbReference type="ChEBI" id="CHEBI:43474"/>
        <dbReference type="ChEBI" id="CHEBI:58248"/>
        <dbReference type="ChEBI" id="CHEBI:58289"/>
        <dbReference type="EC" id="3.1.3.80"/>
    </reaction>
    <physiologicalReaction direction="left-to-right" evidence="15">
        <dbReference type="Rhea" id="RHEA:27382"/>
    </physiologicalReaction>
</comment>
<keyword evidence="17" id="KW-0812">Transmembrane</keyword>
<dbReference type="InterPro" id="IPR016274">
    <property type="entry name" value="Histidine_acid_Pase_euk"/>
</dbReference>
<evidence type="ECO:0000256" key="15">
    <source>
        <dbReference type="ARBA" id="ARBA00043832"/>
    </source>
</evidence>
<name>T0S8M1_SAPDV</name>
<organism evidence="18 19">
    <name type="scientific">Saprolegnia diclina (strain VS20)</name>
    <dbReference type="NCBI Taxonomy" id="1156394"/>
    <lineage>
        <taxon>Eukaryota</taxon>
        <taxon>Sar</taxon>
        <taxon>Stramenopiles</taxon>
        <taxon>Oomycota</taxon>
        <taxon>Saprolegniomycetes</taxon>
        <taxon>Saprolegniales</taxon>
        <taxon>Saprolegniaceae</taxon>
        <taxon>Saprolegnia</taxon>
    </lineage>
</organism>
<feature type="disulfide bond" evidence="16">
    <location>
        <begin position="87"/>
        <end position="413"/>
    </location>
</feature>
<dbReference type="EC" id="3.1.3.80" evidence="3"/>
<reference evidence="18 19" key="1">
    <citation type="submission" date="2012-04" db="EMBL/GenBank/DDBJ databases">
        <title>The Genome Sequence of Saprolegnia declina VS20.</title>
        <authorList>
            <consortium name="The Broad Institute Genome Sequencing Platform"/>
            <person name="Russ C."/>
            <person name="Nusbaum C."/>
            <person name="Tyler B."/>
            <person name="van West P."/>
            <person name="Dieguez-Uribeondo J."/>
            <person name="de Bruijn I."/>
            <person name="Tripathy S."/>
            <person name="Jiang R."/>
            <person name="Young S.K."/>
            <person name="Zeng Q."/>
            <person name="Gargeya S."/>
            <person name="Fitzgerald M."/>
            <person name="Haas B."/>
            <person name="Abouelleil A."/>
            <person name="Alvarado L."/>
            <person name="Arachchi H.M."/>
            <person name="Berlin A."/>
            <person name="Chapman S.B."/>
            <person name="Goldberg J."/>
            <person name="Griggs A."/>
            <person name="Gujja S."/>
            <person name="Hansen M."/>
            <person name="Howarth C."/>
            <person name="Imamovic A."/>
            <person name="Larimer J."/>
            <person name="McCowen C."/>
            <person name="Montmayeur A."/>
            <person name="Murphy C."/>
            <person name="Neiman D."/>
            <person name="Pearson M."/>
            <person name="Priest M."/>
            <person name="Roberts A."/>
            <person name="Saif S."/>
            <person name="Shea T."/>
            <person name="Sisk P."/>
            <person name="Sykes S."/>
            <person name="Wortman J."/>
            <person name="Nusbaum C."/>
            <person name="Birren B."/>
        </authorList>
    </citation>
    <scope>NUCLEOTIDE SEQUENCE [LARGE SCALE GENOMIC DNA]</scope>
    <source>
        <strain evidence="18 19">VS20</strain>
    </source>
</reference>
<keyword evidence="9 17" id="KW-0472">Membrane</keyword>
<dbReference type="PIRSF" id="PIRSF000894">
    <property type="entry name" value="Acid_phosphatase"/>
    <property type="match status" value="1"/>
</dbReference>
<dbReference type="VEuPathDB" id="FungiDB:SDRG_01591"/>
<dbReference type="GO" id="GO:0052745">
    <property type="term" value="F:inositol phosphate phosphatase activity"/>
    <property type="evidence" value="ECO:0007669"/>
    <property type="project" value="TreeGrafter"/>
</dbReference>
<feature type="transmembrane region" description="Helical" evidence="17">
    <location>
        <begin position="12"/>
        <end position="31"/>
    </location>
</feature>
<dbReference type="Pfam" id="PF00328">
    <property type="entry name" value="His_Phos_2"/>
    <property type="match status" value="1"/>
</dbReference>
<dbReference type="OrthoDB" id="6509975at2759"/>
<feature type="disulfide bond" evidence="16">
    <location>
        <begin position="283"/>
        <end position="297"/>
    </location>
</feature>
<keyword evidence="7" id="KW-0732">Signal</keyword>
<keyword evidence="10" id="KW-0325">Glycoprotein</keyword>
<dbReference type="eggNOG" id="KOG1382">
    <property type="taxonomic scope" value="Eukaryota"/>
</dbReference>
<keyword evidence="16" id="KW-1015">Disulfide bond</keyword>
<comment type="catalytic activity">
    <reaction evidence="14">
        <text>1D-myo-inositol hexakisphosphate + H2O = 1D-myo-inositol 1,2,4,5,6-pentakisphosphate + phosphate</text>
        <dbReference type="Rhea" id="RHEA:16989"/>
        <dbReference type="ChEBI" id="CHEBI:15377"/>
        <dbReference type="ChEBI" id="CHEBI:43474"/>
        <dbReference type="ChEBI" id="CHEBI:57798"/>
        <dbReference type="ChEBI" id="CHEBI:58130"/>
        <dbReference type="EC" id="3.1.3.62"/>
    </reaction>
    <physiologicalReaction direction="left-to-right" evidence="14">
        <dbReference type="Rhea" id="RHEA:16990"/>
    </physiologicalReaction>
</comment>
<dbReference type="CDD" id="cd07061">
    <property type="entry name" value="HP_HAP_like"/>
    <property type="match status" value="1"/>
</dbReference>
<keyword evidence="6" id="KW-1003">Cell membrane</keyword>
<evidence type="ECO:0000256" key="16">
    <source>
        <dbReference type="PIRSR" id="PIRSR000894-2"/>
    </source>
</evidence>
<dbReference type="RefSeq" id="XP_008605347.1">
    <property type="nucleotide sequence ID" value="XM_008607125.1"/>
</dbReference>
<dbReference type="AlphaFoldDB" id="T0S8M1"/>
<keyword evidence="19" id="KW-1185">Reference proteome</keyword>
<evidence type="ECO:0000256" key="4">
    <source>
        <dbReference type="ARBA" id="ARBA00013040"/>
    </source>
</evidence>
<dbReference type="GeneID" id="19942318"/>
<accession>T0S8M1</accession>
<gene>
    <name evidence="18" type="ORF">SDRG_01591</name>
</gene>
<dbReference type="InterPro" id="IPR033379">
    <property type="entry name" value="Acid_Pase_AS"/>
</dbReference>
<dbReference type="SUPFAM" id="SSF53254">
    <property type="entry name" value="Phosphoglycerate mutase-like"/>
    <property type="match status" value="1"/>
</dbReference>
<evidence type="ECO:0000256" key="10">
    <source>
        <dbReference type="ARBA" id="ARBA00023180"/>
    </source>
</evidence>
<evidence type="ECO:0000313" key="18">
    <source>
        <dbReference type="EMBL" id="EQC41633.1"/>
    </source>
</evidence>
<evidence type="ECO:0000256" key="11">
    <source>
        <dbReference type="ARBA" id="ARBA00031642"/>
    </source>
</evidence>
<dbReference type="InParanoid" id="T0S8M1"/>
<comment type="subcellular location">
    <subcellularLocation>
        <location evidence="1">Cell membrane</location>
    </subcellularLocation>
</comment>
<dbReference type="GO" id="GO:0003993">
    <property type="term" value="F:acid phosphatase activity"/>
    <property type="evidence" value="ECO:0007669"/>
    <property type="project" value="TreeGrafter"/>
</dbReference>
<dbReference type="InterPro" id="IPR029033">
    <property type="entry name" value="His_PPase_superfam"/>
</dbReference>
<keyword evidence="8" id="KW-0378">Hydrolase</keyword>
<evidence type="ECO:0000256" key="14">
    <source>
        <dbReference type="ARBA" id="ARBA00043691"/>
    </source>
</evidence>
<dbReference type="PANTHER" id="PTHR20963:SF8">
    <property type="entry name" value="MULTIPLE INOSITOL POLYPHOSPHATE PHOSPHATASE 1"/>
    <property type="match status" value="1"/>
</dbReference>
<comment type="catalytic activity">
    <reaction evidence="12">
        <text>1D-myo-inositol 1,2,5,6-tetrakisphosphate + H2O = 1D-myo-inositol 1,2,6-trisphosphate + phosphate</text>
        <dbReference type="Rhea" id="RHEA:77119"/>
        <dbReference type="ChEBI" id="CHEBI:15377"/>
        <dbReference type="ChEBI" id="CHEBI:43474"/>
        <dbReference type="ChEBI" id="CHEBI:195535"/>
        <dbReference type="ChEBI" id="CHEBI:195537"/>
        <dbReference type="EC" id="3.1.3.62"/>
    </reaction>
    <physiologicalReaction direction="left-to-right" evidence="12">
        <dbReference type="Rhea" id="RHEA:77120"/>
    </physiologicalReaction>
</comment>
<evidence type="ECO:0000256" key="12">
    <source>
        <dbReference type="ARBA" id="ARBA00043668"/>
    </source>
</evidence>
<feature type="disulfide bond" evidence="16">
    <location>
        <begin position="433"/>
        <end position="439"/>
    </location>
</feature>
<evidence type="ECO:0000256" key="6">
    <source>
        <dbReference type="ARBA" id="ARBA00022475"/>
    </source>
</evidence>
<evidence type="ECO:0000256" key="7">
    <source>
        <dbReference type="ARBA" id="ARBA00022729"/>
    </source>
</evidence>
<dbReference type="GO" id="GO:0034417">
    <property type="term" value="F:bisphosphoglycerate 3-phosphatase activity"/>
    <property type="evidence" value="ECO:0007669"/>
    <property type="project" value="UniProtKB-EC"/>
</dbReference>
<comment type="similarity">
    <text evidence="2">Belongs to the histidine acid phosphatase family. MINPP1 subfamily.</text>
</comment>
<evidence type="ECO:0000256" key="8">
    <source>
        <dbReference type="ARBA" id="ARBA00022801"/>
    </source>
</evidence>
<evidence type="ECO:0000256" key="2">
    <source>
        <dbReference type="ARBA" id="ARBA00008422"/>
    </source>
</evidence>
<evidence type="ECO:0000256" key="17">
    <source>
        <dbReference type="SAM" id="Phobius"/>
    </source>
</evidence>
<proteinExistence type="inferred from homology"/>
<dbReference type="PROSITE" id="PS00616">
    <property type="entry name" value="HIS_ACID_PHOSPHAT_1"/>
    <property type="match status" value="1"/>
</dbReference>
<evidence type="ECO:0000313" key="19">
    <source>
        <dbReference type="Proteomes" id="UP000030762"/>
    </source>
</evidence>
<dbReference type="InterPro" id="IPR000560">
    <property type="entry name" value="His_Pase_clade-2"/>
</dbReference>
<evidence type="ECO:0000256" key="1">
    <source>
        <dbReference type="ARBA" id="ARBA00004236"/>
    </source>
</evidence>
<protein>
    <recommendedName>
        <fullName evidence="5">Multiple inositol polyphosphate phosphatase 1</fullName>
        <ecNumber evidence="4">3.1.3.62</ecNumber>
        <ecNumber evidence="3">3.1.3.80</ecNumber>
    </recommendedName>
    <alternativeName>
        <fullName evidence="11">2,3-bisphosphoglycerate 3-phosphatase</fullName>
    </alternativeName>
</protein>
<sequence length="462" mass="51987">METPRTRYLGLMRIVSIVPVTCMLLFASLNWRLVLDYVCMDREALFIVRRWTLPAPAPTPFSTKTRYDAALPFEPQSLDDLRSLPQCKLVQMNALLRHGTRYPMAPEFAKMQDVLVWLQSTFHDDVPGWLQAYNFSYDAHAAEGLAPAGIHELTGLGQRAGRLADLVGLSRDYTPERYVIEHTHVARTKASAIAFANAYFTNASSVAYVVKPAGEDIELRFFDNCPRYLRDVRNNKTAMTIETKRFEASARAQELLTELHRSLQLPPTAPLSFSELKTIYDACSYEVALFHDRRTWCRLFSAKALGLLDFHADLKKYYECGTGYAIDYAIAAPLLAHMLRTMEAAASNPSSGVVGYFRFAHAETLLPLVCLLGLCTDTKLRAAFDDDEIAQRVFRVAAISPFGGNVAFHLFACGGEHRVQLLLNERLVRLPSCGEKGYCTLPELRTIYATALTFNFTEHCRV</sequence>
<evidence type="ECO:0000256" key="3">
    <source>
        <dbReference type="ARBA" id="ARBA00012976"/>
    </source>
</evidence>
<dbReference type="Proteomes" id="UP000030762">
    <property type="component" value="Unassembled WGS sequence"/>
</dbReference>
<dbReference type="EMBL" id="JH767134">
    <property type="protein sequence ID" value="EQC41633.1"/>
    <property type="molecule type" value="Genomic_DNA"/>
</dbReference>
<dbReference type="Gene3D" id="3.40.50.1240">
    <property type="entry name" value="Phosphoglycerate mutase-like"/>
    <property type="match status" value="1"/>
</dbReference>
<keyword evidence="17" id="KW-1133">Transmembrane helix</keyword>
<dbReference type="PANTHER" id="PTHR20963">
    <property type="entry name" value="MULTIPLE INOSITOL POLYPHOSPHATE PHOSPHATASE-RELATED"/>
    <property type="match status" value="1"/>
</dbReference>
<evidence type="ECO:0000256" key="9">
    <source>
        <dbReference type="ARBA" id="ARBA00023136"/>
    </source>
</evidence>